<organism evidence="1 2">
    <name type="scientific">Brevundimonas diminuta</name>
    <name type="common">Pseudomonas diminuta</name>
    <dbReference type="NCBI Taxonomy" id="293"/>
    <lineage>
        <taxon>Bacteria</taxon>
        <taxon>Pseudomonadati</taxon>
        <taxon>Pseudomonadota</taxon>
        <taxon>Alphaproteobacteria</taxon>
        <taxon>Caulobacterales</taxon>
        <taxon>Caulobacteraceae</taxon>
        <taxon>Brevundimonas</taxon>
    </lineage>
</organism>
<evidence type="ECO:0000313" key="2">
    <source>
        <dbReference type="Proteomes" id="UP000287388"/>
    </source>
</evidence>
<accession>A0A410NTU2</accession>
<dbReference type="AlphaFoldDB" id="A0A410NTU2"/>
<evidence type="ECO:0000313" key="1">
    <source>
        <dbReference type="EMBL" id="QAT13310.1"/>
    </source>
</evidence>
<name>A0A410NTU2_BREDI</name>
<sequence length="147" mass="16449">MPVTRFDGLDATAEPLWNLYEVTVTAGDYVATSTLSAATRSRAVYQAFLGYSEVWTISFRDFLSMVRVRRVSTCADDGYGYVRRTYGVDPRIGDEVELVDEGDWTGKRGQVVHPGKSTTAYVHVVFEGVRHAMPCHPRSIRIIEAQP</sequence>
<protein>
    <submittedName>
        <fullName evidence="1">Uncharacterized protein</fullName>
    </submittedName>
</protein>
<reference evidence="1 2" key="1">
    <citation type="submission" date="2019-01" db="EMBL/GenBank/DDBJ databases">
        <title>Brevundimonas diminuta Genome sequencing and assembly.</title>
        <authorList>
            <person name="Chen H."/>
        </authorList>
    </citation>
    <scope>NUCLEOTIDE SEQUENCE [LARGE SCALE GENOMIC DNA]</scope>
    <source>
        <strain evidence="2">ATCC(B) 19146</strain>
    </source>
</reference>
<dbReference type="EMBL" id="CP035093">
    <property type="protein sequence ID" value="QAT13310.1"/>
    <property type="molecule type" value="Genomic_DNA"/>
</dbReference>
<dbReference type="Proteomes" id="UP000287388">
    <property type="component" value="Chromosome"/>
</dbReference>
<dbReference type="KEGG" id="bdm:EQG53_02470"/>
<gene>
    <name evidence="1" type="ORF">EQG53_02470</name>
</gene>
<proteinExistence type="predicted"/>
<dbReference type="RefSeq" id="WP_128719008.1">
    <property type="nucleotide sequence ID" value="NZ_BJNC01000017.1"/>
</dbReference>